<dbReference type="CTD" id="9807845"/>
<dbReference type="RefSeq" id="XP_003106144.2">
    <property type="nucleotide sequence ID" value="XM_003106096.2"/>
</dbReference>
<dbReference type="InterPro" id="IPR002083">
    <property type="entry name" value="MATH/TRAF_dom"/>
</dbReference>
<dbReference type="SUPFAM" id="SSF54695">
    <property type="entry name" value="POZ domain"/>
    <property type="match status" value="1"/>
</dbReference>
<dbReference type="PROSITE" id="PS50144">
    <property type="entry name" value="MATH"/>
    <property type="match status" value="1"/>
</dbReference>
<feature type="domain" description="BTB" evidence="2">
    <location>
        <begin position="233"/>
        <end position="302"/>
    </location>
</feature>
<dbReference type="InterPro" id="IPR008974">
    <property type="entry name" value="TRAF-like"/>
</dbReference>
<dbReference type="AlphaFoldDB" id="E3MC83"/>
<dbReference type="HOGENOM" id="CLU_657627_0_0_1"/>
<evidence type="ECO:0008006" key="6">
    <source>
        <dbReference type="Google" id="ProtNLM"/>
    </source>
</evidence>
<evidence type="ECO:0000259" key="2">
    <source>
        <dbReference type="PROSITE" id="PS50097"/>
    </source>
</evidence>
<dbReference type="GeneID" id="9807845"/>
<dbReference type="PROSITE" id="PS50097">
    <property type="entry name" value="BTB"/>
    <property type="match status" value="1"/>
</dbReference>
<evidence type="ECO:0000313" key="4">
    <source>
        <dbReference type="EMBL" id="EFO98086.1"/>
    </source>
</evidence>
<feature type="domain" description="MATH" evidence="3">
    <location>
        <begin position="44"/>
        <end position="172"/>
    </location>
</feature>
<dbReference type="KEGG" id="crq:GCK72_025609"/>
<evidence type="ECO:0000256" key="1">
    <source>
        <dbReference type="SAM" id="MobiDB-lite"/>
    </source>
</evidence>
<dbReference type="Gene3D" id="3.30.710.10">
    <property type="entry name" value="Potassium Channel Kv1.1, Chain A"/>
    <property type="match status" value="1"/>
</dbReference>
<evidence type="ECO:0000259" key="3">
    <source>
        <dbReference type="PROSITE" id="PS50144"/>
    </source>
</evidence>
<dbReference type="SMART" id="SM00225">
    <property type="entry name" value="BTB"/>
    <property type="match status" value="1"/>
</dbReference>
<dbReference type="PANTHER" id="PTHR24413">
    <property type="entry name" value="SPECKLE-TYPE POZ PROTEIN"/>
    <property type="match status" value="1"/>
</dbReference>
<feature type="region of interest" description="Disordered" evidence="1">
    <location>
        <begin position="204"/>
        <end position="225"/>
    </location>
</feature>
<dbReference type="eggNOG" id="KOG1987">
    <property type="taxonomic scope" value="Eukaryota"/>
</dbReference>
<organism evidence="5">
    <name type="scientific">Caenorhabditis remanei</name>
    <name type="common">Caenorhabditis vulgaris</name>
    <dbReference type="NCBI Taxonomy" id="31234"/>
    <lineage>
        <taxon>Eukaryota</taxon>
        <taxon>Metazoa</taxon>
        <taxon>Ecdysozoa</taxon>
        <taxon>Nematoda</taxon>
        <taxon>Chromadorea</taxon>
        <taxon>Rhabditida</taxon>
        <taxon>Rhabditina</taxon>
        <taxon>Rhabditomorpha</taxon>
        <taxon>Rhabditoidea</taxon>
        <taxon>Rhabditidae</taxon>
        <taxon>Peloderinae</taxon>
        <taxon>Caenorhabditis</taxon>
    </lineage>
</organism>
<dbReference type="InterPro" id="IPR000210">
    <property type="entry name" value="BTB/POZ_dom"/>
</dbReference>
<proteinExistence type="predicted"/>
<reference evidence="4" key="1">
    <citation type="submission" date="2007-07" db="EMBL/GenBank/DDBJ databases">
        <title>PCAP assembly of the Caenorhabditis remanei genome.</title>
        <authorList>
            <consortium name="The Caenorhabditis remanei Sequencing Consortium"/>
            <person name="Wilson R.K."/>
        </authorList>
    </citation>
    <scope>NUCLEOTIDE SEQUENCE [LARGE SCALE GENOMIC DNA]</scope>
    <source>
        <strain evidence="4">PB4641</strain>
    </source>
</reference>
<dbReference type="CDD" id="cd18186">
    <property type="entry name" value="BTB_POZ_ZBTB_KLHL-like"/>
    <property type="match status" value="1"/>
</dbReference>
<dbReference type="InParanoid" id="E3MC83"/>
<dbReference type="Pfam" id="PF22486">
    <property type="entry name" value="MATH_2"/>
    <property type="match status" value="1"/>
</dbReference>
<protein>
    <recommendedName>
        <fullName evidence="6">BTB domain-containing protein</fullName>
    </recommendedName>
</protein>
<dbReference type="Pfam" id="PF00651">
    <property type="entry name" value="BTB"/>
    <property type="match status" value="1"/>
</dbReference>
<dbReference type="Gene3D" id="2.60.210.10">
    <property type="entry name" value="Apoptosis, Tumor Necrosis Factor Receptor Associated Protein 2, Chain A"/>
    <property type="match status" value="1"/>
</dbReference>
<feature type="region of interest" description="Disordered" evidence="1">
    <location>
        <begin position="1"/>
        <end position="28"/>
    </location>
</feature>
<name>E3MC83_CAERE</name>
<dbReference type="STRING" id="31234.E3MC83"/>
<keyword evidence="5" id="KW-1185">Reference proteome</keyword>
<dbReference type="EMBL" id="DS268434">
    <property type="protein sequence ID" value="EFO98086.1"/>
    <property type="molecule type" value="Genomic_DNA"/>
</dbReference>
<gene>
    <name evidence="4" type="ORF">CRE_15412</name>
</gene>
<dbReference type="GO" id="GO:0030163">
    <property type="term" value="P:protein catabolic process"/>
    <property type="evidence" value="ECO:0007669"/>
    <property type="project" value="UniProtKB-ARBA"/>
</dbReference>
<accession>E3MC83</accession>
<sequence>MADNRGADQPNGEGSISSSAPAKRPFRRDLGHVSSCSTRITQKNFENHWSIENFTAQQGLLMPEEHIMAPSFGDNEYEFSMKLFPNGKDLEHKDYVSLFLHVHKCPNPRLRFQVSFTINTSQGTRTCTLNRNMVTINRTGVITASKFFMTKTINDARNLYTPNDTLTLGCEITVYGEILTRTTSVFDSYARKKKRLEKLGLLSDTGDDSSTGKPEEAPNGDRFPSLLDSGDFSDFTVVASCGREFHTHMCILSSRSDYFNALLRNKTTREFIEKRVKFDDISATTLEVVFRHIYNTSNEVKIEDDQLTSDLAAAIDRLMVPSMLTQIREILTQNLSVDNVVTRITMAAELRMEDEYDFLLEYFSTIKKEAMESTLWLVLKKEKPQMTVKILEDAMMLDESSRQAVQRNVDLVITLE</sequence>
<dbReference type="SUPFAM" id="SSF49599">
    <property type="entry name" value="TRAF domain-like"/>
    <property type="match status" value="1"/>
</dbReference>
<evidence type="ECO:0000313" key="5">
    <source>
        <dbReference type="Proteomes" id="UP000008281"/>
    </source>
</evidence>
<dbReference type="Proteomes" id="UP000008281">
    <property type="component" value="Unassembled WGS sequence"/>
</dbReference>
<dbReference type="InterPro" id="IPR011333">
    <property type="entry name" value="SKP1/BTB/POZ_sf"/>
</dbReference>
<dbReference type="OrthoDB" id="646702at2759"/>